<evidence type="ECO:0000259" key="1">
    <source>
        <dbReference type="Pfam" id="PF02368"/>
    </source>
</evidence>
<dbReference type="AlphaFoldDB" id="A0AB34PLM4"/>
<dbReference type="EMBL" id="JQJC01000006">
    <property type="protein sequence ID" value="KGN96376.1"/>
    <property type="molecule type" value="Genomic_DNA"/>
</dbReference>
<dbReference type="Pfam" id="PF02368">
    <property type="entry name" value="Big_2"/>
    <property type="match status" value="1"/>
</dbReference>
<dbReference type="Gene3D" id="2.60.40.1080">
    <property type="match status" value="1"/>
</dbReference>
<protein>
    <recommendedName>
        <fullName evidence="1">BIG2 domain-containing protein</fullName>
    </recommendedName>
</protein>
<dbReference type="SUPFAM" id="SSF49373">
    <property type="entry name" value="Invasin/intimin cell-adhesion fragments"/>
    <property type="match status" value="1"/>
</dbReference>
<organism evidence="2 3">
    <name type="scientific">Porphyromonas crevioricanis</name>
    <dbReference type="NCBI Taxonomy" id="393921"/>
    <lineage>
        <taxon>Bacteria</taxon>
        <taxon>Pseudomonadati</taxon>
        <taxon>Bacteroidota</taxon>
        <taxon>Bacteroidia</taxon>
        <taxon>Bacteroidales</taxon>
        <taxon>Porphyromonadaceae</taxon>
        <taxon>Porphyromonas</taxon>
    </lineage>
</organism>
<proteinExistence type="predicted"/>
<sequence>MAIASVLLLSLFSCDKEKTEVKIKLDQKEVSVTKGRTKTVTVTTTPRTPVSWKSLDEKIAKVSDGKIEGVEIGETTIIISAKNAKDVQLKVIVKPQGTVNTELPLFNFSTNDQDPNIVEHEEGVGREHMSNVDIWGQKFPGYVNKDLTITAVVYGIRAAGRDLILCHTTETLASQAPKINEMMVEQNYPESSVSSDGSSLIWDNGGPVFAQLEKNEAPDYKGKSTLTIWRYSIHPVVKNAKDFPDLSYVKLSPSNEDKKKLQEHEKKLGLRKETPGGELDYTLEGEKFEQSNIRRVIYRQGNIAIVLNCIEDIHDVKKPDFIEWLKINGIEPQEWDYSEKHNAYGFKFGDKYFSILYMSDFRGITMLVNTTGN</sequence>
<evidence type="ECO:0000313" key="2">
    <source>
        <dbReference type="EMBL" id="KGN96376.1"/>
    </source>
</evidence>
<feature type="domain" description="BIG2" evidence="1">
    <location>
        <begin position="23"/>
        <end position="91"/>
    </location>
</feature>
<gene>
    <name evidence="2" type="ORF">HQ38_01960</name>
</gene>
<dbReference type="InterPro" id="IPR008964">
    <property type="entry name" value="Invasin/intimin_cell_adhesion"/>
</dbReference>
<evidence type="ECO:0000313" key="3">
    <source>
        <dbReference type="Proteomes" id="UP000030136"/>
    </source>
</evidence>
<reference evidence="2 3" key="1">
    <citation type="submission" date="2014-08" db="EMBL/GenBank/DDBJ databases">
        <title>Porphyromonas crevioricanis strain:COT-253_OH1447 Genome sequencing.</title>
        <authorList>
            <person name="Wallis C."/>
            <person name="Deusch O."/>
            <person name="O'Flynn C."/>
            <person name="Davis I."/>
            <person name="Jospin G."/>
            <person name="Darling A.E."/>
            <person name="Coil D.A."/>
            <person name="Alexiev A."/>
            <person name="Horsfall A."/>
            <person name="Kirkwood N."/>
            <person name="Harris S."/>
            <person name="Eisen J.A."/>
        </authorList>
    </citation>
    <scope>NUCLEOTIDE SEQUENCE [LARGE SCALE GENOMIC DNA]</scope>
    <source>
        <strain evidence="3">COT-253 OH1447</strain>
    </source>
</reference>
<comment type="caution">
    <text evidence="2">The sequence shown here is derived from an EMBL/GenBank/DDBJ whole genome shotgun (WGS) entry which is preliminary data.</text>
</comment>
<dbReference type="InterPro" id="IPR003343">
    <property type="entry name" value="Big_2"/>
</dbReference>
<dbReference type="Proteomes" id="UP000030136">
    <property type="component" value="Unassembled WGS sequence"/>
</dbReference>
<name>A0AB34PLM4_9PORP</name>
<accession>A0AB34PLM4</accession>